<dbReference type="GO" id="GO:0005524">
    <property type="term" value="F:ATP binding"/>
    <property type="evidence" value="ECO:0007669"/>
    <property type="project" value="UniProtKB-UniRule"/>
</dbReference>
<feature type="short sequence motif" description="'KMSKS' region" evidence="16">
    <location>
        <begin position="355"/>
        <end position="359"/>
    </location>
</feature>
<evidence type="ECO:0000256" key="13">
    <source>
        <dbReference type="ARBA" id="ARBA00022917"/>
    </source>
</evidence>
<keyword evidence="7 16" id="KW-0436">Ligase</keyword>
<dbReference type="RefSeq" id="WP_055450573.1">
    <property type="nucleotide sequence ID" value="NZ_CYHF01000005.1"/>
</dbReference>
<evidence type="ECO:0000313" key="19">
    <source>
        <dbReference type="Proteomes" id="UP000183649"/>
    </source>
</evidence>
<dbReference type="GO" id="GO:0046872">
    <property type="term" value="F:metal ion binding"/>
    <property type="evidence" value="ECO:0007669"/>
    <property type="project" value="UniProtKB-KW"/>
</dbReference>
<dbReference type="Gene3D" id="3.40.50.620">
    <property type="entry name" value="HUPs"/>
    <property type="match status" value="1"/>
</dbReference>
<dbReference type="PRINTS" id="PR01041">
    <property type="entry name" value="TRNASYNTHMET"/>
</dbReference>
<dbReference type="CDD" id="cd02800">
    <property type="entry name" value="tRNA_bind_EcMetRS_like"/>
    <property type="match status" value="1"/>
</dbReference>
<evidence type="ECO:0000256" key="14">
    <source>
        <dbReference type="ARBA" id="ARBA00023146"/>
    </source>
</evidence>
<dbReference type="InterPro" id="IPR014729">
    <property type="entry name" value="Rossmann-like_a/b/a_fold"/>
</dbReference>
<evidence type="ECO:0000256" key="6">
    <source>
        <dbReference type="ARBA" id="ARBA00022555"/>
    </source>
</evidence>
<dbReference type="InterPro" id="IPR033911">
    <property type="entry name" value="MetRS_core"/>
</dbReference>
<keyword evidence="10 16" id="KW-0862">Zinc</keyword>
<keyword evidence="11 16" id="KW-0067">ATP-binding</keyword>
<dbReference type="SUPFAM" id="SSF57770">
    <property type="entry name" value="Methionyl-tRNA synthetase (MetRS), Zn-domain"/>
    <property type="match status" value="1"/>
</dbReference>
<sequence>MTSKRRFFVTTALPYANGPFHIGHIMEYIQADTWVRFQRMQGHEVHFVGADDAHGAPIMIAAEKVGKTPQQFVADIAAGRPQYLDGFHIRFDNWHSTDSSENTQLAQDIYRALRKNGLIAVRDIEQFFDPVKGMFLPDRYIKGQCPKCGAADQYGDACEVCGAVYAPTELKHPYSALSGATPELRKSEHYFFQLSSDRCAEFLRDWTHATNAHGQRHLQTEVLNKVREWFATDEHGHGGLADWDISRDAPYFGIEIPDAPGKYFYVWLDAPIGYLASLKSHFDKGQAAQHWHAPSRTAQSFDAFVADPAVEQVHFIGKDIVYFHTLFWPAMLHFSGRKTPSQINVHGFVTVGGEKMSKSRGTGISPLKYLDLGLNPEWLRYYLAAKLTARVEDVDFTPEDFVARVNSDLVGKYVNIASRAAKFISQYFDGRLAYAGTGEELRAAAKALADDVAAAYEQREFARALREVMAYADRINAAFDAAQPWILAKDDAHRAQLQDACSQALAGFWLLSVMLSPVLPALTARVARELFGLERDFVWSDAAELPQHAAPYQHLMHRIDPKRLDALFETDTNQAAPTAAQTTASMTAPAAETAQAAFITIDDFAKIDLRIARIQHAEVVEGSTKLLRLTLDVGETGPDGQPRTRNVFSGISSAYKPEDLIGKLTVLVANLAPRKMKFGLSEGMVLAASSEDEKSQPGLYILEPHAGAKPGMRVR</sequence>
<feature type="binding site" evidence="16">
    <location>
        <position position="145"/>
    </location>
    <ligand>
        <name>Zn(2+)</name>
        <dbReference type="ChEBI" id="CHEBI:29105"/>
    </ligand>
</feature>
<keyword evidence="6 16" id="KW-0820">tRNA-binding</keyword>
<comment type="subunit">
    <text evidence="4 16">Homodimer.</text>
</comment>
<dbReference type="InterPro" id="IPR012340">
    <property type="entry name" value="NA-bd_OB-fold"/>
</dbReference>
<dbReference type="OrthoDB" id="9810191at2"/>
<evidence type="ECO:0000256" key="10">
    <source>
        <dbReference type="ARBA" id="ARBA00022833"/>
    </source>
</evidence>
<dbReference type="Gene3D" id="2.20.28.20">
    <property type="entry name" value="Methionyl-tRNA synthetase, Zn-domain"/>
    <property type="match status" value="1"/>
</dbReference>
<protein>
    <recommendedName>
        <fullName evidence="16">Methionine--tRNA ligase</fullName>
        <ecNumber evidence="16">6.1.1.10</ecNumber>
    </recommendedName>
    <alternativeName>
        <fullName evidence="16">Methionyl-tRNA synthetase</fullName>
        <shortName evidence="16">MetRS</shortName>
    </alternativeName>
</protein>
<dbReference type="PANTHER" id="PTHR45765">
    <property type="entry name" value="METHIONINE--TRNA LIGASE"/>
    <property type="match status" value="1"/>
</dbReference>
<feature type="domain" description="TRNA-binding" evidence="17">
    <location>
        <begin position="603"/>
        <end position="715"/>
    </location>
</feature>
<dbReference type="GO" id="GO:0006431">
    <property type="term" value="P:methionyl-tRNA aminoacylation"/>
    <property type="evidence" value="ECO:0007669"/>
    <property type="project" value="UniProtKB-UniRule"/>
</dbReference>
<dbReference type="Pfam" id="PF09334">
    <property type="entry name" value="tRNA-synt_1g"/>
    <property type="match status" value="1"/>
</dbReference>
<dbReference type="InterPro" id="IPR015413">
    <property type="entry name" value="Methionyl/Leucyl_tRNA_Synth"/>
</dbReference>
<dbReference type="InterPro" id="IPR041872">
    <property type="entry name" value="Anticodon_Met"/>
</dbReference>
<keyword evidence="9 16" id="KW-0547">Nucleotide-binding</keyword>
<dbReference type="EC" id="6.1.1.10" evidence="16"/>
<gene>
    <name evidence="16" type="primary">metG</name>
    <name evidence="18" type="ORF">Ga0061069_105183</name>
</gene>
<evidence type="ECO:0000256" key="7">
    <source>
        <dbReference type="ARBA" id="ARBA00022598"/>
    </source>
</evidence>
<dbReference type="InterPro" id="IPR023458">
    <property type="entry name" value="Met-tRNA_ligase_1"/>
</dbReference>
<comment type="similarity">
    <text evidence="3 16">Belongs to the class-I aminoacyl-tRNA synthetase family. MetG type 1 subfamily.</text>
</comment>
<dbReference type="CDD" id="cd07957">
    <property type="entry name" value="Anticodon_Ia_Met"/>
    <property type="match status" value="1"/>
</dbReference>
<name>A0A0K6I261_9BURK</name>
<dbReference type="SUPFAM" id="SSF52374">
    <property type="entry name" value="Nucleotidylyl transferase"/>
    <property type="match status" value="1"/>
</dbReference>
<evidence type="ECO:0000256" key="9">
    <source>
        <dbReference type="ARBA" id="ARBA00022741"/>
    </source>
</evidence>
<feature type="binding site" evidence="16">
    <location>
        <position position="148"/>
    </location>
    <ligand>
        <name>Zn(2+)</name>
        <dbReference type="ChEBI" id="CHEBI:29105"/>
    </ligand>
</feature>
<dbReference type="PROSITE" id="PS00178">
    <property type="entry name" value="AA_TRNA_LIGASE_I"/>
    <property type="match status" value="1"/>
</dbReference>
<evidence type="ECO:0000256" key="12">
    <source>
        <dbReference type="ARBA" id="ARBA00022884"/>
    </source>
</evidence>
<dbReference type="InterPro" id="IPR014758">
    <property type="entry name" value="Met-tRNA_synth"/>
</dbReference>
<organism evidence="18 19">
    <name type="scientific">Thiomonas bhubaneswarensis</name>
    <dbReference type="NCBI Taxonomy" id="339866"/>
    <lineage>
        <taxon>Bacteria</taxon>
        <taxon>Pseudomonadati</taxon>
        <taxon>Pseudomonadota</taxon>
        <taxon>Betaproteobacteria</taxon>
        <taxon>Burkholderiales</taxon>
        <taxon>Thiomonas</taxon>
    </lineage>
</organism>
<keyword evidence="14 16" id="KW-0030">Aminoacyl-tRNA synthetase</keyword>
<dbReference type="NCBIfam" id="TIGR00398">
    <property type="entry name" value="metG"/>
    <property type="match status" value="1"/>
</dbReference>
<dbReference type="Proteomes" id="UP000183649">
    <property type="component" value="Unassembled WGS sequence"/>
</dbReference>
<dbReference type="GO" id="GO:0005829">
    <property type="term" value="C:cytosol"/>
    <property type="evidence" value="ECO:0007669"/>
    <property type="project" value="TreeGrafter"/>
</dbReference>
<keyword evidence="8 16" id="KW-0479">Metal-binding</keyword>
<keyword evidence="5 16" id="KW-0963">Cytoplasm</keyword>
<dbReference type="InterPro" id="IPR002547">
    <property type="entry name" value="tRNA-bd_dom"/>
</dbReference>
<evidence type="ECO:0000256" key="16">
    <source>
        <dbReference type="HAMAP-Rule" id="MF_00098"/>
    </source>
</evidence>
<accession>A0A0K6I261</accession>
<dbReference type="PANTHER" id="PTHR45765:SF1">
    <property type="entry name" value="METHIONINE--TRNA LIGASE, CYTOPLASMIC"/>
    <property type="match status" value="1"/>
</dbReference>
<dbReference type="InterPro" id="IPR004495">
    <property type="entry name" value="Met-tRNA-synth_bsu_C"/>
</dbReference>
<evidence type="ECO:0000256" key="15">
    <source>
        <dbReference type="ARBA" id="ARBA00047364"/>
    </source>
</evidence>
<dbReference type="FunFam" id="2.20.28.20:FF:000001">
    <property type="entry name" value="Methionine--tRNA ligase"/>
    <property type="match status" value="1"/>
</dbReference>
<keyword evidence="19" id="KW-1185">Reference proteome</keyword>
<reference evidence="19" key="1">
    <citation type="submission" date="2015-08" db="EMBL/GenBank/DDBJ databases">
        <authorList>
            <person name="Varghese N."/>
        </authorList>
    </citation>
    <scope>NUCLEOTIDE SEQUENCE [LARGE SCALE GENOMIC DNA]</scope>
    <source>
        <strain evidence="19">DSM 18181</strain>
    </source>
</reference>
<dbReference type="GO" id="GO:0004825">
    <property type="term" value="F:methionine-tRNA ligase activity"/>
    <property type="evidence" value="ECO:0007669"/>
    <property type="project" value="UniProtKB-UniRule"/>
</dbReference>
<dbReference type="GO" id="GO:0000049">
    <property type="term" value="F:tRNA binding"/>
    <property type="evidence" value="ECO:0007669"/>
    <property type="project" value="UniProtKB-UniRule"/>
</dbReference>
<evidence type="ECO:0000256" key="11">
    <source>
        <dbReference type="ARBA" id="ARBA00022840"/>
    </source>
</evidence>
<comment type="cofactor">
    <cofactor evidence="16">
        <name>Zn(2+)</name>
        <dbReference type="ChEBI" id="CHEBI:29105"/>
    </cofactor>
    <text evidence="16">Binds 1 zinc ion per subunit.</text>
</comment>
<proteinExistence type="inferred from homology"/>
<evidence type="ECO:0000259" key="17">
    <source>
        <dbReference type="PROSITE" id="PS50886"/>
    </source>
</evidence>
<dbReference type="SUPFAM" id="SSF50249">
    <property type="entry name" value="Nucleic acid-binding proteins"/>
    <property type="match status" value="1"/>
</dbReference>
<comment type="subcellular location">
    <subcellularLocation>
        <location evidence="2 16">Cytoplasm</location>
    </subcellularLocation>
</comment>
<comment type="function">
    <text evidence="1 16">Is required not only for elongation of protein synthesis but also for the initiation of all mRNA translation through initiator tRNA(fMet) aminoacylation.</text>
</comment>
<evidence type="ECO:0000256" key="8">
    <source>
        <dbReference type="ARBA" id="ARBA00022723"/>
    </source>
</evidence>
<dbReference type="FunFam" id="2.40.50.140:FF:000042">
    <property type="entry name" value="Methionine--tRNA ligase"/>
    <property type="match status" value="1"/>
</dbReference>
<keyword evidence="12 16" id="KW-0694">RNA-binding</keyword>
<keyword evidence="13 16" id="KW-0648">Protein biosynthesis</keyword>
<dbReference type="InterPro" id="IPR009080">
    <property type="entry name" value="tRNAsynth_Ia_anticodon-bd"/>
</dbReference>
<dbReference type="CDD" id="cd00814">
    <property type="entry name" value="MetRS_core"/>
    <property type="match status" value="1"/>
</dbReference>
<feature type="binding site" evidence="16">
    <location>
        <position position="158"/>
    </location>
    <ligand>
        <name>Zn(2+)</name>
        <dbReference type="ChEBI" id="CHEBI:29105"/>
    </ligand>
</feature>
<dbReference type="SUPFAM" id="SSF47323">
    <property type="entry name" value="Anticodon-binding domain of a subclass of class I aminoacyl-tRNA synthetases"/>
    <property type="match status" value="1"/>
</dbReference>
<evidence type="ECO:0000256" key="3">
    <source>
        <dbReference type="ARBA" id="ARBA00008258"/>
    </source>
</evidence>
<feature type="binding site" evidence="16">
    <location>
        <position position="161"/>
    </location>
    <ligand>
        <name>Zn(2+)</name>
        <dbReference type="ChEBI" id="CHEBI:29105"/>
    </ligand>
</feature>
<dbReference type="NCBIfam" id="TIGR00399">
    <property type="entry name" value="metG_C_term"/>
    <property type="match status" value="1"/>
</dbReference>
<dbReference type="Pfam" id="PF01588">
    <property type="entry name" value="tRNA_bind"/>
    <property type="match status" value="1"/>
</dbReference>
<dbReference type="Gene3D" id="2.40.50.140">
    <property type="entry name" value="Nucleic acid-binding proteins"/>
    <property type="match status" value="1"/>
</dbReference>
<dbReference type="AlphaFoldDB" id="A0A0K6I261"/>
<evidence type="ECO:0000256" key="1">
    <source>
        <dbReference type="ARBA" id="ARBA00003314"/>
    </source>
</evidence>
<evidence type="ECO:0000256" key="2">
    <source>
        <dbReference type="ARBA" id="ARBA00004496"/>
    </source>
</evidence>
<dbReference type="InterPro" id="IPR001412">
    <property type="entry name" value="aa-tRNA-synth_I_CS"/>
</dbReference>
<dbReference type="HAMAP" id="MF_00098">
    <property type="entry name" value="Met_tRNA_synth_type1"/>
    <property type="match status" value="1"/>
</dbReference>
<evidence type="ECO:0000256" key="5">
    <source>
        <dbReference type="ARBA" id="ARBA00022490"/>
    </source>
</evidence>
<evidence type="ECO:0000313" key="18">
    <source>
        <dbReference type="EMBL" id="CUA97234.1"/>
    </source>
</evidence>
<dbReference type="STRING" id="339866.GCA_001418255_01689"/>
<feature type="short sequence motif" description="'HIGH' region" evidence="16">
    <location>
        <begin position="14"/>
        <end position="24"/>
    </location>
</feature>
<dbReference type="NCBIfam" id="NF001100">
    <property type="entry name" value="PRK00133.1"/>
    <property type="match status" value="1"/>
</dbReference>
<dbReference type="Gene3D" id="1.10.730.10">
    <property type="entry name" value="Isoleucyl-tRNA Synthetase, Domain 1"/>
    <property type="match status" value="1"/>
</dbReference>
<comment type="catalytic activity">
    <reaction evidence="15 16">
        <text>tRNA(Met) + L-methionine + ATP = L-methionyl-tRNA(Met) + AMP + diphosphate</text>
        <dbReference type="Rhea" id="RHEA:13481"/>
        <dbReference type="Rhea" id="RHEA-COMP:9667"/>
        <dbReference type="Rhea" id="RHEA-COMP:9698"/>
        <dbReference type="ChEBI" id="CHEBI:30616"/>
        <dbReference type="ChEBI" id="CHEBI:33019"/>
        <dbReference type="ChEBI" id="CHEBI:57844"/>
        <dbReference type="ChEBI" id="CHEBI:78442"/>
        <dbReference type="ChEBI" id="CHEBI:78530"/>
        <dbReference type="ChEBI" id="CHEBI:456215"/>
        <dbReference type="EC" id="6.1.1.10"/>
    </reaction>
</comment>
<dbReference type="PROSITE" id="PS50886">
    <property type="entry name" value="TRBD"/>
    <property type="match status" value="1"/>
</dbReference>
<evidence type="ECO:0000256" key="4">
    <source>
        <dbReference type="ARBA" id="ARBA00011738"/>
    </source>
</evidence>
<dbReference type="EMBL" id="CYHF01000005">
    <property type="protein sequence ID" value="CUA97234.1"/>
    <property type="molecule type" value="Genomic_DNA"/>
</dbReference>
<dbReference type="InterPro" id="IPR029038">
    <property type="entry name" value="MetRS_Zn"/>
</dbReference>
<feature type="binding site" evidence="16">
    <location>
        <position position="358"/>
    </location>
    <ligand>
        <name>ATP</name>
        <dbReference type="ChEBI" id="CHEBI:30616"/>
    </ligand>
</feature>